<dbReference type="SUPFAM" id="SSF109998">
    <property type="entry name" value="Triger factor/SurA peptide-binding domain-like"/>
    <property type="match status" value="1"/>
</dbReference>
<dbReference type="Pfam" id="PF09312">
    <property type="entry name" value="SurA_N"/>
    <property type="match status" value="1"/>
</dbReference>
<dbReference type="RefSeq" id="WP_169210982.1">
    <property type="nucleotide sequence ID" value="NZ_JAATNW010000005.1"/>
</dbReference>
<dbReference type="PANTHER" id="PTHR47637">
    <property type="entry name" value="CHAPERONE SURA"/>
    <property type="match status" value="1"/>
</dbReference>
<dbReference type="InterPro" id="IPR046357">
    <property type="entry name" value="PPIase_dom_sf"/>
</dbReference>
<comment type="caution">
    <text evidence="9">The sequence shown here is derived from an EMBL/GenBank/DDBJ whole genome shotgun (WGS) entry which is preliminary data.</text>
</comment>
<keyword evidence="10" id="KW-1185">Reference proteome</keyword>
<dbReference type="SUPFAM" id="SSF54534">
    <property type="entry name" value="FKBP-like"/>
    <property type="match status" value="2"/>
</dbReference>
<gene>
    <name evidence="7 9" type="primary">surA</name>
    <name evidence="9" type="ORF">HCJ96_10365</name>
</gene>
<organism evidence="9 10">
    <name type="scientific">Alteromonas ponticola</name>
    <dbReference type="NCBI Taxonomy" id="2720613"/>
    <lineage>
        <taxon>Bacteria</taxon>
        <taxon>Pseudomonadati</taxon>
        <taxon>Pseudomonadota</taxon>
        <taxon>Gammaproteobacteria</taxon>
        <taxon>Alteromonadales</taxon>
        <taxon>Alteromonadaceae</taxon>
        <taxon>Alteromonas/Salinimonas group</taxon>
        <taxon>Alteromonas</taxon>
    </lineage>
</organism>
<evidence type="ECO:0000313" key="10">
    <source>
        <dbReference type="Proteomes" id="UP000709336"/>
    </source>
</evidence>
<accession>A0ABX1R1U0</accession>
<keyword evidence="2 7" id="KW-0677">Repeat</keyword>
<dbReference type="EMBL" id="JAATNW010000005">
    <property type="protein sequence ID" value="NMH60424.1"/>
    <property type="molecule type" value="Genomic_DNA"/>
</dbReference>
<evidence type="ECO:0000256" key="4">
    <source>
        <dbReference type="ARBA" id="ARBA00023110"/>
    </source>
</evidence>
<keyword evidence="6 7" id="KW-0413">Isomerase</keyword>
<dbReference type="InterPro" id="IPR015391">
    <property type="entry name" value="SurA_N"/>
</dbReference>
<dbReference type="InterPro" id="IPR023034">
    <property type="entry name" value="PPIase_SurA"/>
</dbReference>
<dbReference type="PROSITE" id="PS50198">
    <property type="entry name" value="PPIC_PPIASE_2"/>
    <property type="match status" value="2"/>
</dbReference>
<dbReference type="GO" id="GO:0016853">
    <property type="term" value="F:isomerase activity"/>
    <property type="evidence" value="ECO:0007669"/>
    <property type="project" value="UniProtKB-KW"/>
</dbReference>
<protein>
    <recommendedName>
        <fullName evidence="7">Chaperone SurA</fullName>
    </recommendedName>
    <alternativeName>
        <fullName evidence="7">Peptidyl-prolyl cis-trans isomerase SurA</fullName>
        <shortName evidence="7">PPIase SurA</shortName>
        <ecNumber evidence="7">5.2.1.8</ecNumber>
    </alternativeName>
    <alternativeName>
        <fullName evidence="7">Rotamase SurA</fullName>
    </alternativeName>
</protein>
<comment type="catalytic activity">
    <reaction evidence="7">
        <text>[protein]-peptidylproline (omega=180) = [protein]-peptidylproline (omega=0)</text>
        <dbReference type="Rhea" id="RHEA:16237"/>
        <dbReference type="Rhea" id="RHEA-COMP:10747"/>
        <dbReference type="Rhea" id="RHEA-COMP:10748"/>
        <dbReference type="ChEBI" id="CHEBI:83833"/>
        <dbReference type="ChEBI" id="CHEBI:83834"/>
        <dbReference type="EC" id="5.2.1.8"/>
    </reaction>
</comment>
<evidence type="ECO:0000256" key="2">
    <source>
        <dbReference type="ARBA" id="ARBA00022737"/>
    </source>
</evidence>
<evidence type="ECO:0000256" key="5">
    <source>
        <dbReference type="ARBA" id="ARBA00023186"/>
    </source>
</evidence>
<comment type="domain">
    <text evidence="7">The PPIase activity resides only in the second parvulin domain. The N-terminal region and the C-terminal tail are necessary and sufficient for the chaperone activity of SurA. The PPIase activity is dispensable for SurA to function as a chaperone. The N-terminal region and the C-terminal tail are also required for porin recognition.</text>
</comment>
<dbReference type="NCBIfam" id="NF008038">
    <property type="entry name" value="PRK10770.1"/>
    <property type="match status" value="1"/>
</dbReference>
<feature type="signal peptide" evidence="7">
    <location>
        <begin position="1"/>
        <end position="20"/>
    </location>
</feature>
<keyword evidence="3 7" id="KW-0574">Periplasm</keyword>
<dbReference type="InterPro" id="IPR050280">
    <property type="entry name" value="OMP_Chaperone_SurA"/>
</dbReference>
<dbReference type="InterPro" id="IPR027304">
    <property type="entry name" value="Trigger_fact/SurA_dom_sf"/>
</dbReference>
<evidence type="ECO:0000313" key="9">
    <source>
        <dbReference type="EMBL" id="NMH60424.1"/>
    </source>
</evidence>
<feature type="domain" description="PpiC" evidence="8">
    <location>
        <begin position="281"/>
        <end position="381"/>
    </location>
</feature>
<evidence type="ECO:0000256" key="1">
    <source>
        <dbReference type="ARBA" id="ARBA00022729"/>
    </source>
</evidence>
<name>A0ABX1R1U0_9ALTE</name>
<dbReference type="Pfam" id="PF00639">
    <property type="entry name" value="Rotamase"/>
    <property type="match status" value="2"/>
</dbReference>
<feature type="chain" id="PRO_5044920670" description="Chaperone SurA" evidence="7">
    <location>
        <begin position="21"/>
        <end position="426"/>
    </location>
</feature>
<proteinExistence type="inferred from homology"/>
<dbReference type="EC" id="5.2.1.8" evidence="7"/>
<dbReference type="Gene3D" id="3.10.50.40">
    <property type="match status" value="2"/>
</dbReference>
<keyword evidence="4 7" id="KW-0697">Rotamase</keyword>
<dbReference type="PANTHER" id="PTHR47637:SF1">
    <property type="entry name" value="CHAPERONE SURA"/>
    <property type="match status" value="1"/>
</dbReference>
<dbReference type="Proteomes" id="UP000709336">
    <property type="component" value="Unassembled WGS sequence"/>
</dbReference>
<evidence type="ECO:0000256" key="6">
    <source>
        <dbReference type="ARBA" id="ARBA00023235"/>
    </source>
</evidence>
<sequence length="426" mass="47757" precursor="true">MKFINKILLAGVFFINAAFAQETPLDKVAVIVDKGVILESEIVALVEEVKRNAEANDQSLPSDMALRTQAIERLIMKSLQMQMAERMGIQISDPQLEQTIQNIAKNQNSTVADLRDQLNKEGISYDSYRENVREELIMGEVRRGNVRRRVYITAQEIESLTNLIDQQGAEQAEYQLGHILIGFPSQPSEEDVASARDRADKVLELLNNGSDFAKIAIASSSGSNALEGGNMGWMNINAMPTLFAEAVQGKAKDDLIGPIRSGAGFHILKILDTRGIETVTVEEVNARHILIKPSIILSEDKAKKMLLDFKQQIEAEEASFADLAKEHSEDPGSALKSGNLGWADPNIYVPAFREALASLQPNELSEPIRSVHGWHLIELLERRVDDATEKRKEDKAYQLLFNRKFQEETEAWLREMRDQAYIEVVE</sequence>
<evidence type="ECO:0000256" key="7">
    <source>
        <dbReference type="HAMAP-Rule" id="MF_01183"/>
    </source>
</evidence>
<evidence type="ECO:0000259" key="8">
    <source>
        <dbReference type="PROSITE" id="PS50198"/>
    </source>
</evidence>
<dbReference type="HAMAP" id="MF_01183">
    <property type="entry name" value="Chaperone_SurA"/>
    <property type="match status" value="1"/>
</dbReference>
<evidence type="ECO:0000256" key="3">
    <source>
        <dbReference type="ARBA" id="ARBA00022764"/>
    </source>
</evidence>
<dbReference type="InterPro" id="IPR000297">
    <property type="entry name" value="PPIase_PpiC"/>
</dbReference>
<dbReference type="Gene3D" id="1.10.4030.10">
    <property type="entry name" value="Porin chaperone SurA, peptide-binding domain"/>
    <property type="match status" value="2"/>
</dbReference>
<keyword evidence="1 7" id="KW-0732">Signal</keyword>
<comment type="function">
    <text evidence="7">Chaperone involved in the correct folding and assembly of outer membrane proteins. Recognizes specific patterns of aromatic residues and the orientation of their side chains, which are found more frequently in integral outer membrane proteins. May act in both early periplasmic and late outer membrane-associated steps of protein maturation.</text>
</comment>
<comment type="subcellular location">
    <subcellularLocation>
        <location evidence="7">Periplasm</location>
    </subcellularLocation>
    <text evidence="7">Is capable of associating with the outer membrane.</text>
</comment>
<keyword evidence="5 7" id="KW-0143">Chaperone</keyword>
<feature type="domain" description="PpiC" evidence="8">
    <location>
        <begin position="171"/>
        <end position="272"/>
    </location>
</feature>
<reference evidence="9 10" key="1">
    <citation type="submission" date="2020-03" db="EMBL/GenBank/DDBJ databases">
        <title>Alteromonas ponticola sp. nov., isolated from seawater.</title>
        <authorList>
            <person name="Yoon J.-H."/>
            <person name="Kim Y.-O."/>
        </authorList>
    </citation>
    <scope>NUCLEOTIDE SEQUENCE [LARGE SCALE GENOMIC DNA]</scope>
    <source>
        <strain evidence="9 10">MYP5</strain>
    </source>
</reference>